<dbReference type="SUPFAM" id="SSF52058">
    <property type="entry name" value="L domain-like"/>
    <property type="match status" value="1"/>
</dbReference>
<reference evidence="14" key="1">
    <citation type="submission" date="2020-01" db="EMBL/GenBank/DDBJ databases">
        <title>Genome sequence of Kobresia littledalei, the first chromosome-level genome in the family Cyperaceae.</title>
        <authorList>
            <person name="Qu G."/>
        </authorList>
    </citation>
    <scope>NUCLEOTIDE SEQUENCE</scope>
    <source>
        <strain evidence="14">C.B.Clarke</strain>
        <tissue evidence="14">Leaf</tissue>
    </source>
</reference>
<dbReference type="InterPro" id="IPR032675">
    <property type="entry name" value="LRR_dom_sf"/>
</dbReference>
<keyword evidence="14" id="KW-0418">Kinase</keyword>
<dbReference type="Pfam" id="PF07714">
    <property type="entry name" value="PK_Tyr_Ser-Thr"/>
    <property type="match status" value="2"/>
</dbReference>
<organism evidence="14 15">
    <name type="scientific">Carex littledalei</name>
    <dbReference type="NCBI Taxonomy" id="544730"/>
    <lineage>
        <taxon>Eukaryota</taxon>
        <taxon>Viridiplantae</taxon>
        <taxon>Streptophyta</taxon>
        <taxon>Embryophyta</taxon>
        <taxon>Tracheophyta</taxon>
        <taxon>Spermatophyta</taxon>
        <taxon>Magnoliopsida</taxon>
        <taxon>Liliopsida</taxon>
        <taxon>Poales</taxon>
        <taxon>Cyperaceae</taxon>
        <taxon>Cyperoideae</taxon>
        <taxon>Cariceae</taxon>
        <taxon>Carex</taxon>
        <taxon>Carex subgen. Euthyceras</taxon>
    </lineage>
</organism>
<keyword evidence="9" id="KW-0325">Glycoprotein</keyword>
<evidence type="ECO:0000256" key="1">
    <source>
        <dbReference type="ARBA" id="ARBA00004167"/>
    </source>
</evidence>
<accession>A0A833QKP3</accession>
<keyword evidence="4" id="KW-1070">Brassinosteroid signaling pathway</keyword>
<dbReference type="Pfam" id="PF00560">
    <property type="entry name" value="LRR_1"/>
    <property type="match status" value="1"/>
</dbReference>
<dbReference type="GO" id="GO:0004672">
    <property type="term" value="F:protein kinase activity"/>
    <property type="evidence" value="ECO:0007669"/>
    <property type="project" value="InterPro"/>
</dbReference>
<evidence type="ECO:0000256" key="8">
    <source>
        <dbReference type="ARBA" id="ARBA00023136"/>
    </source>
</evidence>
<dbReference type="InterPro" id="IPR000719">
    <property type="entry name" value="Prot_kinase_dom"/>
</dbReference>
<dbReference type="InterPro" id="IPR001611">
    <property type="entry name" value="Leu-rich_rpt"/>
</dbReference>
<dbReference type="Pfam" id="PF08263">
    <property type="entry name" value="LRRNT_2"/>
    <property type="match status" value="1"/>
</dbReference>
<gene>
    <name evidence="14" type="ORF">FCM35_KLT06966</name>
</gene>
<dbReference type="SUPFAM" id="SSF56112">
    <property type="entry name" value="Protein kinase-like (PK-like)"/>
    <property type="match status" value="1"/>
</dbReference>
<dbReference type="PROSITE" id="PS50011">
    <property type="entry name" value="PROTEIN_KINASE_DOM"/>
    <property type="match status" value="1"/>
</dbReference>
<dbReference type="EMBL" id="SWLB01000016">
    <property type="protein sequence ID" value="KAF3328360.1"/>
    <property type="molecule type" value="Genomic_DNA"/>
</dbReference>
<comment type="similarity">
    <text evidence="2">Belongs to the RLP family.</text>
</comment>
<keyword evidence="6" id="KW-0677">Repeat</keyword>
<comment type="subcellular location">
    <subcellularLocation>
        <location evidence="1">Membrane</location>
        <topology evidence="1">Single-pass membrane protein</topology>
    </subcellularLocation>
</comment>
<dbReference type="PANTHER" id="PTHR48007:SF53">
    <property type="entry name" value="OS01G0711200 PROTEIN"/>
    <property type="match status" value="1"/>
</dbReference>
<dbReference type="FunFam" id="3.80.10.10:FF:000111">
    <property type="entry name" value="LRR receptor-like serine/threonine-protein kinase ERECTA"/>
    <property type="match status" value="1"/>
</dbReference>
<evidence type="ECO:0000256" key="6">
    <source>
        <dbReference type="ARBA" id="ARBA00022737"/>
    </source>
</evidence>
<dbReference type="PANTHER" id="PTHR48007">
    <property type="entry name" value="LEUCINE-RICH REPEAT RECEPTOR-LIKE PROTEIN KINASE PXC1"/>
    <property type="match status" value="1"/>
</dbReference>
<evidence type="ECO:0000256" key="5">
    <source>
        <dbReference type="ARBA" id="ARBA00022692"/>
    </source>
</evidence>
<feature type="signal peptide" evidence="12">
    <location>
        <begin position="1"/>
        <end position="19"/>
    </location>
</feature>
<keyword evidence="15" id="KW-1185">Reference proteome</keyword>
<evidence type="ECO:0000256" key="4">
    <source>
        <dbReference type="ARBA" id="ARBA00022626"/>
    </source>
</evidence>
<feature type="domain" description="Protein kinase" evidence="13">
    <location>
        <begin position="329"/>
        <end position="619"/>
    </location>
</feature>
<dbReference type="InterPro" id="IPR011009">
    <property type="entry name" value="Kinase-like_dom_sf"/>
</dbReference>
<feature type="chain" id="PRO_5032757066" evidence="12">
    <location>
        <begin position="20"/>
        <end position="619"/>
    </location>
</feature>
<feature type="region of interest" description="Disordered" evidence="10">
    <location>
        <begin position="585"/>
        <end position="619"/>
    </location>
</feature>
<evidence type="ECO:0000259" key="13">
    <source>
        <dbReference type="PROSITE" id="PS50011"/>
    </source>
</evidence>
<dbReference type="InterPro" id="IPR013210">
    <property type="entry name" value="LRR_N_plant-typ"/>
</dbReference>
<evidence type="ECO:0000256" key="2">
    <source>
        <dbReference type="ARBA" id="ARBA00009592"/>
    </source>
</evidence>
<evidence type="ECO:0000313" key="14">
    <source>
        <dbReference type="EMBL" id="KAF3328360.1"/>
    </source>
</evidence>
<dbReference type="InterPro" id="IPR001245">
    <property type="entry name" value="Ser-Thr/Tyr_kinase_cat_dom"/>
</dbReference>
<sequence>MTIMALFLILFSFLAHRHCCVLSFAQNPNPDLSALLSFKRSCSSDHNSSLSSWNPTTDPCNDTWRGVTCRHGHVDRLILEGLSLACNVSPLTHLPFLSVLSLKNNSFTGPIIGLDLATWRPHLKLLYLSHNQFNGPFPHAILSLRHLRRLDLGGNHLSGMIPPQIGYLLPNLFTLRLENNLFYGEIPTSIAKMAYLSDLNLSYNQLEGKIPPNLFSFTQSSFLGNRELCGDPIKHNCSNTTITSDPAEISSRKRNKCVGILVITAASAGLVAILVLATAALLCFKKKRKKGQLGNVNQGTEKKIRETETGEVMMFFEGCEEFTMEELMRGSAEMLGRGVVGTTYRVVMEGRGDEKGVVVKRVRRERRREEEATERKVLQQIGEWRHPNVAGLRAYHSLADELLLVFDFVPNGSLFDILHGNRGPGRIPISWSTRLKLALDAARGLTYLHSASKSNNISHQHFTSSNILVDTNFNALISDFSLLSLTSQPLLHSSQNSDVYSFGVVLLEILTGRSTEDGMVDLPKWVQTVVQEEWTSEVFDVELWGCKDMVDEMVALLQIAFLCVSQEPKDRPKMAVVCKMIEEIRDRGSRSRSRSSQSPSLTFESSPCPSDDTPTLTSS</sequence>
<comment type="caution">
    <text evidence="14">The sequence shown here is derived from an EMBL/GenBank/DDBJ whole genome shotgun (WGS) entry which is preliminary data.</text>
</comment>
<keyword evidence="14" id="KW-0675">Receptor</keyword>
<feature type="compositionally biased region" description="Polar residues" evidence="10">
    <location>
        <begin position="601"/>
        <end position="619"/>
    </location>
</feature>
<evidence type="ECO:0000256" key="9">
    <source>
        <dbReference type="ARBA" id="ARBA00023180"/>
    </source>
</evidence>
<dbReference type="GO" id="GO:0005524">
    <property type="term" value="F:ATP binding"/>
    <property type="evidence" value="ECO:0007669"/>
    <property type="project" value="InterPro"/>
</dbReference>
<evidence type="ECO:0000256" key="10">
    <source>
        <dbReference type="SAM" id="MobiDB-lite"/>
    </source>
</evidence>
<dbReference type="InterPro" id="IPR046959">
    <property type="entry name" value="PRK1-6/SRF4-like"/>
</dbReference>
<keyword evidence="5 11" id="KW-0812">Transmembrane</keyword>
<keyword evidence="12" id="KW-0732">Signal</keyword>
<evidence type="ECO:0000256" key="11">
    <source>
        <dbReference type="SAM" id="Phobius"/>
    </source>
</evidence>
<dbReference type="GO" id="GO:0016020">
    <property type="term" value="C:membrane"/>
    <property type="evidence" value="ECO:0007669"/>
    <property type="project" value="UniProtKB-SubCell"/>
</dbReference>
<evidence type="ECO:0000256" key="3">
    <source>
        <dbReference type="ARBA" id="ARBA00022614"/>
    </source>
</evidence>
<evidence type="ECO:0000256" key="12">
    <source>
        <dbReference type="SAM" id="SignalP"/>
    </source>
</evidence>
<keyword evidence="14" id="KW-0808">Transferase</keyword>
<proteinExistence type="inferred from homology"/>
<keyword evidence="8 11" id="KW-0472">Membrane</keyword>
<keyword evidence="7 11" id="KW-1133">Transmembrane helix</keyword>
<dbReference type="Gene3D" id="3.30.200.20">
    <property type="entry name" value="Phosphorylase Kinase, domain 1"/>
    <property type="match status" value="1"/>
</dbReference>
<dbReference type="Gene3D" id="3.80.10.10">
    <property type="entry name" value="Ribonuclease Inhibitor"/>
    <property type="match status" value="2"/>
</dbReference>
<evidence type="ECO:0000256" key="7">
    <source>
        <dbReference type="ARBA" id="ARBA00022989"/>
    </source>
</evidence>
<dbReference type="Proteomes" id="UP000623129">
    <property type="component" value="Unassembled WGS sequence"/>
</dbReference>
<dbReference type="Pfam" id="PF13855">
    <property type="entry name" value="LRR_8"/>
    <property type="match status" value="1"/>
</dbReference>
<keyword evidence="3" id="KW-0433">Leucine-rich repeat</keyword>
<dbReference type="AlphaFoldDB" id="A0A833QKP3"/>
<feature type="transmembrane region" description="Helical" evidence="11">
    <location>
        <begin position="258"/>
        <end position="284"/>
    </location>
</feature>
<dbReference type="GO" id="GO:0009742">
    <property type="term" value="P:brassinosteroid mediated signaling pathway"/>
    <property type="evidence" value="ECO:0007669"/>
    <property type="project" value="UniProtKB-KW"/>
</dbReference>
<protein>
    <submittedName>
        <fullName evidence="14">Putative leucine-rich repeat receptor-like protein kinase</fullName>
    </submittedName>
</protein>
<evidence type="ECO:0000313" key="15">
    <source>
        <dbReference type="Proteomes" id="UP000623129"/>
    </source>
</evidence>
<dbReference type="OrthoDB" id="1890790at2759"/>
<name>A0A833QKP3_9POAL</name>
<dbReference type="Gene3D" id="1.10.510.10">
    <property type="entry name" value="Transferase(Phosphotransferase) domain 1"/>
    <property type="match status" value="2"/>
</dbReference>